<gene>
    <name evidence="6" type="primary">ycf29</name>
</gene>
<dbReference type="PANTHER" id="PTHR43547:SF2">
    <property type="entry name" value="HYBRID SIGNAL TRANSDUCTION HISTIDINE KINASE C"/>
    <property type="match status" value="1"/>
</dbReference>
<geneLocation type="plastid" evidence="6"/>
<evidence type="ECO:0000256" key="2">
    <source>
        <dbReference type="ARBA" id="ARBA00023125"/>
    </source>
</evidence>
<dbReference type="GO" id="GO:0006355">
    <property type="term" value="P:regulation of DNA-templated transcription"/>
    <property type="evidence" value="ECO:0007669"/>
    <property type="project" value="InterPro"/>
</dbReference>
<dbReference type="CDD" id="cd06170">
    <property type="entry name" value="LuxR_C_like"/>
    <property type="match status" value="1"/>
</dbReference>
<keyword evidence="2" id="KW-0238">DNA-binding</keyword>
<proteinExistence type="predicted"/>
<dbReference type="Gene3D" id="1.10.10.10">
    <property type="entry name" value="Winged helix-like DNA-binding domain superfamily/Winged helix DNA-binding domain"/>
    <property type="match status" value="1"/>
</dbReference>
<dbReference type="SMART" id="SM00448">
    <property type="entry name" value="REC"/>
    <property type="match status" value="1"/>
</dbReference>
<keyword evidence="6" id="KW-0934">Plastid</keyword>
<dbReference type="Pfam" id="PF00072">
    <property type="entry name" value="Response_reg"/>
    <property type="match status" value="1"/>
</dbReference>
<sequence length="213" mass="24418">MKNQIMLIDDDIFLLDSVSTYLISRNFSVYVFNNVKSALSQLSKNKPDLIIVDIMMSNIDGYQFLIAIRSNKLFYDIPVICLTAKGMTKDRIKGYDLGCNSYLTKPFDPNELLSIIKNLLKYKVEGQNIVSLSQEKKLNYTQKPNLSFVNLTVKEKVVLELLVKGLKNKEIAKNLNISIRSVEKYVSKLLNKTSTRNRTELAQLMMTKIYKGE</sequence>
<dbReference type="Pfam" id="PF00196">
    <property type="entry name" value="GerE"/>
    <property type="match status" value="1"/>
</dbReference>
<keyword evidence="1 3" id="KW-0597">Phosphoprotein</keyword>
<dbReference type="GO" id="GO:0000155">
    <property type="term" value="F:phosphorelay sensor kinase activity"/>
    <property type="evidence" value="ECO:0007669"/>
    <property type="project" value="TreeGrafter"/>
</dbReference>
<feature type="domain" description="HTH luxR-type" evidence="4">
    <location>
        <begin position="144"/>
        <end position="209"/>
    </location>
</feature>
<evidence type="ECO:0000259" key="4">
    <source>
        <dbReference type="PROSITE" id="PS50043"/>
    </source>
</evidence>
<dbReference type="InterPro" id="IPR011006">
    <property type="entry name" value="CheY-like_superfamily"/>
</dbReference>
<evidence type="ECO:0000256" key="1">
    <source>
        <dbReference type="ARBA" id="ARBA00022553"/>
    </source>
</evidence>
<dbReference type="InterPro" id="IPR036388">
    <property type="entry name" value="WH-like_DNA-bd_sf"/>
</dbReference>
<dbReference type="PROSITE" id="PS50043">
    <property type="entry name" value="HTH_LUXR_2"/>
    <property type="match status" value="1"/>
</dbReference>
<feature type="domain" description="Response regulatory" evidence="5">
    <location>
        <begin position="4"/>
        <end position="120"/>
    </location>
</feature>
<evidence type="ECO:0000256" key="3">
    <source>
        <dbReference type="PROSITE-ProRule" id="PRU00169"/>
    </source>
</evidence>
<feature type="modified residue" description="4-aspartylphosphate" evidence="3">
    <location>
        <position position="53"/>
    </location>
</feature>
<dbReference type="InterPro" id="IPR001789">
    <property type="entry name" value="Sig_transdc_resp-reg_receiver"/>
</dbReference>
<dbReference type="InterPro" id="IPR016032">
    <property type="entry name" value="Sig_transdc_resp-reg_C-effctor"/>
</dbReference>
<organism evidence="6">
    <name type="scientific">Hypnea pannosa</name>
    <dbReference type="NCBI Taxonomy" id="105607"/>
    <lineage>
        <taxon>Eukaryota</taxon>
        <taxon>Rhodophyta</taxon>
        <taxon>Florideophyceae</taxon>
        <taxon>Rhodymeniophycidae</taxon>
        <taxon>Gigartinales</taxon>
        <taxon>Hypneaceae</taxon>
        <taxon>Hypnea</taxon>
    </lineage>
</organism>
<dbReference type="SMART" id="SM00421">
    <property type="entry name" value="HTH_LUXR"/>
    <property type="match status" value="1"/>
</dbReference>
<dbReference type="SUPFAM" id="SSF52172">
    <property type="entry name" value="CheY-like"/>
    <property type="match status" value="1"/>
</dbReference>
<dbReference type="GO" id="GO:0003677">
    <property type="term" value="F:DNA binding"/>
    <property type="evidence" value="ECO:0007669"/>
    <property type="project" value="UniProtKB-KW"/>
</dbReference>
<reference evidence="6" key="2">
    <citation type="submission" date="2019-04" db="EMBL/GenBank/DDBJ databases">
        <authorList>
            <person name="Pasella M."/>
        </authorList>
    </citation>
    <scope>NUCLEOTIDE SEQUENCE</scope>
    <source>
        <strain evidence="6">HV05551</strain>
    </source>
</reference>
<dbReference type="SUPFAM" id="SSF46894">
    <property type="entry name" value="C-terminal effector domain of the bipartite response regulators"/>
    <property type="match status" value="1"/>
</dbReference>
<reference evidence="6" key="1">
    <citation type="journal article" date="2019" name="Mol. Phylogenet. Evol.">
        <title>Morphological evolution and classification of the red algal order Ceramiales inferred using plastid phylogenomics.</title>
        <authorList>
            <person name="Diaz-Tapia P."/>
            <person name="Pasella M.M."/>
            <person name="Verbruggen H."/>
            <person name="Maggs C.A."/>
        </authorList>
    </citation>
    <scope>NUCLEOTIDE SEQUENCE</scope>
    <source>
        <strain evidence="6">HV05551</strain>
    </source>
</reference>
<evidence type="ECO:0008006" key="7">
    <source>
        <dbReference type="Google" id="ProtNLM"/>
    </source>
</evidence>
<accession>A0A4D6WX49</accession>
<name>A0A4D6WX49_9FLOR</name>
<evidence type="ECO:0000313" key="6">
    <source>
        <dbReference type="EMBL" id="QCI07168.1"/>
    </source>
</evidence>
<dbReference type="AlphaFoldDB" id="A0A4D6WX49"/>
<protein>
    <recommendedName>
        <fullName evidence="7">TctD transcriptional regulator</fullName>
    </recommendedName>
</protein>
<dbReference type="PRINTS" id="PR00038">
    <property type="entry name" value="HTHLUXR"/>
</dbReference>
<dbReference type="Gene3D" id="3.40.50.2300">
    <property type="match status" value="1"/>
</dbReference>
<dbReference type="PROSITE" id="PS50110">
    <property type="entry name" value="RESPONSE_REGULATORY"/>
    <property type="match status" value="1"/>
</dbReference>
<dbReference type="PANTHER" id="PTHR43547">
    <property type="entry name" value="TWO-COMPONENT HISTIDINE KINASE"/>
    <property type="match status" value="1"/>
</dbReference>
<dbReference type="InterPro" id="IPR000792">
    <property type="entry name" value="Tscrpt_reg_LuxR_C"/>
</dbReference>
<evidence type="ECO:0000259" key="5">
    <source>
        <dbReference type="PROSITE" id="PS50110"/>
    </source>
</evidence>
<dbReference type="EMBL" id="MK814680">
    <property type="protein sequence ID" value="QCI07168.1"/>
    <property type="molecule type" value="Genomic_DNA"/>
</dbReference>